<keyword evidence="1 5" id="KW-0489">Methyltransferase</keyword>
<dbReference type="RefSeq" id="WP_091743809.1">
    <property type="nucleotide sequence ID" value="NZ_FODY01000002.1"/>
</dbReference>
<accession>A0A1H8PVK6</accession>
<feature type="binding site" evidence="5">
    <location>
        <position position="195"/>
    </location>
    <ligand>
        <name>S-adenosyl-L-methionine</name>
        <dbReference type="ChEBI" id="CHEBI:59789"/>
    </ligand>
</feature>
<feature type="binding site" evidence="5">
    <location>
        <begin position="195"/>
        <end position="198"/>
    </location>
    <ligand>
        <name>substrate</name>
    </ligand>
</feature>
<gene>
    <name evidence="5" type="primary">prmC</name>
    <name evidence="8" type="ORF">SAMN04490178_10291</name>
</gene>
<dbReference type="NCBIfam" id="TIGR03534">
    <property type="entry name" value="RF_mod_PrmC"/>
    <property type="match status" value="1"/>
</dbReference>
<keyword evidence="2 5" id="KW-0808">Transferase</keyword>
<dbReference type="NCBIfam" id="TIGR00536">
    <property type="entry name" value="hemK_fam"/>
    <property type="match status" value="1"/>
</dbReference>
<dbReference type="InterPro" id="IPR007848">
    <property type="entry name" value="Small_mtfrase_dom"/>
</dbReference>
<comment type="function">
    <text evidence="5">Methylates the class 1 translation termination release factors RF1/PrfA and RF2/PrfB on the glutamine residue of the universally conserved GGQ motif.</text>
</comment>
<comment type="caution">
    <text evidence="5">Lacks conserved residue(s) required for the propagation of feature annotation.</text>
</comment>
<keyword evidence="3 5" id="KW-0949">S-adenosyl-L-methionine</keyword>
<dbReference type="InterPro" id="IPR040758">
    <property type="entry name" value="PrmC_N"/>
</dbReference>
<sequence>MEKKHAWTIGTILTWTRQYFQDKGVDNPRLDAEVLLSHILGKDRLYLYVHFDQPLEQRELEAFRAVVKRRVLREPVAYITGCREFMGLAFQVSPSVLIPRPDTEILVETVLAKLAGQNTAAPALLDIGTGSGAIIISMLHTLAAATGVAVDISAEALLVARENACRHGVADRLTLYKGDIFSAVAGRQFDVIVSNPPYIPQKDITGLAAEVRKEPHLALDGGADGLDFYRRISQVASAYLTAGGLLAFEVGQGQADAVAELGRTQQFLVEAIVKDYAGIDRVVLLRDTRQPVPQ</sequence>
<comment type="similarity">
    <text evidence="5">Belongs to the protein N5-glutamine methyltransferase family. PrmC subfamily.</text>
</comment>
<dbReference type="Pfam" id="PF05175">
    <property type="entry name" value="MTS"/>
    <property type="match status" value="1"/>
</dbReference>
<dbReference type="STRING" id="112903.SAMN04490178_10291"/>
<feature type="binding site" evidence="5">
    <location>
        <begin position="128"/>
        <end position="132"/>
    </location>
    <ligand>
        <name>S-adenosyl-L-methionine</name>
        <dbReference type="ChEBI" id="CHEBI:59789"/>
    </ligand>
</feature>
<dbReference type="HAMAP" id="MF_02126">
    <property type="entry name" value="RF_methyltr_PrmC"/>
    <property type="match status" value="1"/>
</dbReference>
<dbReference type="Gene3D" id="3.40.50.150">
    <property type="entry name" value="Vaccinia Virus protein VP39"/>
    <property type="match status" value="1"/>
</dbReference>
<dbReference type="InterPro" id="IPR004556">
    <property type="entry name" value="HemK-like"/>
</dbReference>
<dbReference type="Proteomes" id="UP000198847">
    <property type="component" value="Unassembled WGS sequence"/>
</dbReference>
<evidence type="ECO:0000313" key="9">
    <source>
        <dbReference type="Proteomes" id="UP000198847"/>
    </source>
</evidence>
<dbReference type="PANTHER" id="PTHR18895">
    <property type="entry name" value="HEMK METHYLTRANSFERASE"/>
    <property type="match status" value="1"/>
</dbReference>
<dbReference type="InterPro" id="IPR050320">
    <property type="entry name" value="N5-glutamine_MTase"/>
</dbReference>
<name>A0A1H8PVK6_9FIRM</name>
<comment type="catalytic activity">
    <reaction evidence="4 5">
        <text>L-glutaminyl-[peptide chain release factor] + S-adenosyl-L-methionine = N(5)-methyl-L-glutaminyl-[peptide chain release factor] + S-adenosyl-L-homocysteine + H(+)</text>
        <dbReference type="Rhea" id="RHEA:42896"/>
        <dbReference type="Rhea" id="RHEA-COMP:10271"/>
        <dbReference type="Rhea" id="RHEA-COMP:10272"/>
        <dbReference type="ChEBI" id="CHEBI:15378"/>
        <dbReference type="ChEBI" id="CHEBI:30011"/>
        <dbReference type="ChEBI" id="CHEBI:57856"/>
        <dbReference type="ChEBI" id="CHEBI:59789"/>
        <dbReference type="ChEBI" id="CHEBI:61891"/>
        <dbReference type="EC" id="2.1.1.297"/>
    </reaction>
</comment>
<evidence type="ECO:0000256" key="3">
    <source>
        <dbReference type="ARBA" id="ARBA00022691"/>
    </source>
</evidence>
<feature type="binding site" evidence="5">
    <location>
        <position position="151"/>
    </location>
    <ligand>
        <name>S-adenosyl-L-methionine</name>
        <dbReference type="ChEBI" id="CHEBI:59789"/>
    </ligand>
</feature>
<dbReference type="CDD" id="cd02440">
    <property type="entry name" value="AdoMet_MTases"/>
    <property type="match status" value="1"/>
</dbReference>
<dbReference type="OrthoDB" id="9800643at2"/>
<dbReference type="GO" id="GO:0003676">
    <property type="term" value="F:nucleic acid binding"/>
    <property type="evidence" value="ECO:0007669"/>
    <property type="project" value="InterPro"/>
</dbReference>
<dbReference type="GO" id="GO:0102559">
    <property type="term" value="F:peptide chain release factor N(5)-glutamine methyltransferase activity"/>
    <property type="evidence" value="ECO:0007669"/>
    <property type="project" value="UniProtKB-EC"/>
</dbReference>
<dbReference type="Pfam" id="PF17827">
    <property type="entry name" value="PrmC_N"/>
    <property type="match status" value="1"/>
</dbReference>
<organism evidence="8 9">
    <name type="scientific">Propionispora vibrioides</name>
    <dbReference type="NCBI Taxonomy" id="112903"/>
    <lineage>
        <taxon>Bacteria</taxon>
        <taxon>Bacillati</taxon>
        <taxon>Bacillota</taxon>
        <taxon>Negativicutes</taxon>
        <taxon>Selenomonadales</taxon>
        <taxon>Sporomusaceae</taxon>
        <taxon>Propionispora</taxon>
    </lineage>
</organism>
<feature type="domain" description="Release factor glutamine methyltransferase N-terminal" evidence="7">
    <location>
        <begin position="12"/>
        <end position="81"/>
    </location>
</feature>
<evidence type="ECO:0000259" key="6">
    <source>
        <dbReference type="Pfam" id="PF05175"/>
    </source>
</evidence>
<keyword evidence="9" id="KW-1185">Reference proteome</keyword>
<dbReference type="GO" id="GO:0032259">
    <property type="term" value="P:methylation"/>
    <property type="evidence" value="ECO:0007669"/>
    <property type="project" value="UniProtKB-KW"/>
</dbReference>
<dbReference type="EC" id="2.1.1.297" evidence="5"/>
<evidence type="ECO:0000256" key="4">
    <source>
        <dbReference type="ARBA" id="ARBA00048391"/>
    </source>
</evidence>
<protein>
    <recommendedName>
        <fullName evidence="5">Release factor glutamine methyltransferase</fullName>
        <shortName evidence="5">RF MTase</shortName>
        <ecNumber evidence="5">2.1.1.297</ecNumber>
    </recommendedName>
    <alternativeName>
        <fullName evidence="5">N5-glutamine methyltransferase PrmC</fullName>
    </alternativeName>
    <alternativeName>
        <fullName evidence="5">Protein-(glutamine-N5) MTase PrmC</fullName>
    </alternativeName>
    <alternativeName>
        <fullName evidence="5">Protein-glutamine N-methyltransferase PrmC</fullName>
    </alternativeName>
</protein>
<reference evidence="8 9" key="1">
    <citation type="submission" date="2016-10" db="EMBL/GenBank/DDBJ databases">
        <authorList>
            <person name="de Groot N.N."/>
        </authorList>
    </citation>
    <scope>NUCLEOTIDE SEQUENCE [LARGE SCALE GENOMIC DNA]</scope>
    <source>
        <strain evidence="8 9">DSM 13305</strain>
    </source>
</reference>
<dbReference type="Gene3D" id="1.10.8.10">
    <property type="entry name" value="DNA helicase RuvA subunit, C-terminal domain"/>
    <property type="match status" value="1"/>
</dbReference>
<dbReference type="EMBL" id="FODY01000002">
    <property type="protein sequence ID" value="SEO45697.1"/>
    <property type="molecule type" value="Genomic_DNA"/>
</dbReference>
<proteinExistence type="inferred from homology"/>
<evidence type="ECO:0000256" key="5">
    <source>
        <dbReference type="HAMAP-Rule" id="MF_02126"/>
    </source>
</evidence>
<dbReference type="PANTHER" id="PTHR18895:SF74">
    <property type="entry name" value="MTRF1L RELEASE FACTOR GLUTAMINE METHYLTRANSFERASE"/>
    <property type="match status" value="1"/>
</dbReference>
<evidence type="ECO:0000259" key="7">
    <source>
        <dbReference type="Pfam" id="PF17827"/>
    </source>
</evidence>
<dbReference type="SUPFAM" id="SSF53335">
    <property type="entry name" value="S-adenosyl-L-methionine-dependent methyltransferases"/>
    <property type="match status" value="1"/>
</dbReference>
<feature type="domain" description="Methyltransferase small" evidence="6">
    <location>
        <begin position="103"/>
        <end position="205"/>
    </location>
</feature>
<dbReference type="InterPro" id="IPR019874">
    <property type="entry name" value="RF_methyltr_PrmC"/>
</dbReference>
<evidence type="ECO:0000256" key="1">
    <source>
        <dbReference type="ARBA" id="ARBA00022603"/>
    </source>
</evidence>
<evidence type="ECO:0000313" key="8">
    <source>
        <dbReference type="EMBL" id="SEO45697.1"/>
    </source>
</evidence>
<dbReference type="InterPro" id="IPR029063">
    <property type="entry name" value="SAM-dependent_MTases_sf"/>
</dbReference>
<dbReference type="PROSITE" id="PS00092">
    <property type="entry name" value="N6_MTASE"/>
    <property type="match status" value="1"/>
</dbReference>
<evidence type="ECO:0000256" key="2">
    <source>
        <dbReference type="ARBA" id="ARBA00022679"/>
    </source>
</evidence>
<dbReference type="InterPro" id="IPR002052">
    <property type="entry name" value="DNA_methylase_N6_adenine_CS"/>
</dbReference>
<dbReference type="AlphaFoldDB" id="A0A1H8PVK6"/>